<gene>
    <name evidence="2" type="ORF">ABDJ38_06775</name>
</gene>
<name>A0ABV0CYG2_9SPHN</name>
<dbReference type="Gene3D" id="6.10.280.50">
    <property type="match status" value="1"/>
</dbReference>
<feature type="coiled-coil region" evidence="1">
    <location>
        <begin position="36"/>
        <end position="63"/>
    </location>
</feature>
<dbReference type="Pfam" id="PF04325">
    <property type="entry name" value="DUF465"/>
    <property type="match status" value="1"/>
</dbReference>
<keyword evidence="1" id="KW-0175">Coiled coil</keyword>
<proteinExistence type="predicted"/>
<dbReference type="InterPro" id="IPR038444">
    <property type="entry name" value="DUF465_sf"/>
</dbReference>
<sequence>MSHTPHELAAEFPDDGELLHQLKLTDAHFVRLADEYHNVNRAVHRIESEVEAASDERAEALKKQRLGLLDELSTIVTKAREAA</sequence>
<keyword evidence="3" id="KW-1185">Reference proteome</keyword>
<evidence type="ECO:0000313" key="3">
    <source>
        <dbReference type="Proteomes" id="UP001484535"/>
    </source>
</evidence>
<protein>
    <submittedName>
        <fullName evidence="2">DUF465 domain-containing protein</fullName>
    </submittedName>
</protein>
<comment type="caution">
    <text evidence="2">The sequence shown here is derived from an EMBL/GenBank/DDBJ whole genome shotgun (WGS) entry which is preliminary data.</text>
</comment>
<dbReference type="RefSeq" id="WP_346784320.1">
    <property type="nucleotide sequence ID" value="NZ_JBDLBR010000002.1"/>
</dbReference>
<organism evidence="2 3">
    <name type="scientific">Aurantiacibacter flavus</name>
    <dbReference type="NCBI Taxonomy" id="3145232"/>
    <lineage>
        <taxon>Bacteria</taxon>
        <taxon>Pseudomonadati</taxon>
        <taxon>Pseudomonadota</taxon>
        <taxon>Alphaproteobacteria</taxon>
        <taxon>Sphingomonadales</taxon>
        <taxon>Erythrobacteraceae</taxon>
        <taxon>Aurantiacibacter</taxon>
    </lineage>
</organism>
<evidence type="ECO:0000313" key="2">
    <source>
        <dbReference type="EMBL" id="MEN7536872.1"/>
    </source>
</evidence>
<accession>A0ABV0CYG2</accession>
<evidence type="ECO:0000256" key="1">
    <source>
        <dbReference type="SAM" id="Coils"/>
    </source>
</evidence>
<dbReference type="EMBL" id="JBDLBR010000002">
    <property type="protein sequence ID" value="MEN7536872.1"/>
    <property type="molecule type" value="Genomic_DNA"/>
</dbReference>
<reference evidence="2 3" key="1">
    <citation type="submission" date="2024-05" db="EMBL/GenBank/DDBJ databases">
        <authorList>
            <person name="Park S."/>
        </authorList>
    </citation>
    <scope>NUCLEOTIDE SEQUENCE [LARGE SCALE GENOMIC DNA]</scope>
    <source>
        <strain evidence="2 3">DGU5</strain>
    </source>
</reference>
<dbReference type="InterPro" id="IPR007420">
    <property type="entry name" value="DUF465"/>
</dbReference>
<dbReference type="Proteomes" id="UP001484535">
    <property type="component" value="Unassembled WGS sequence"/>
</dbReference>